<keyword evidence="1" id="KW-0378">Hydrolase</keyword>
<protein>
    <recommendedName>
        <fullName evidence="4">BD-FAE-like domain-containing protein</fullName>
    </recommendedName>
</protein>
<accession>A0ABQ3AG23</accession>
<dbReference type="EMBL" id="BMWE01000027">
    <property type="protein sequence ID" value="GGY47535.1"/>
    <property type="molecule type" value="Genomic_DNA"/>
</dbReference>
<evidence type="ECO:0000313" key="5">
    <source>
        <dbReference type="EMBL" id="GGY47535.1"/>
    </source>
</evidence>
<dbReference type="Pfam" id="PF20434">
    <property type="entry name" value="BD-FAE"/>
    <property type="match status" value="1"/>
</dbReference>
<dbReference type="Proteomes" id="UP000653308">
    <property type="component" value="Unassembled WGS sequence"/>
</dbReference>
<organism evidence="5 6">
    <name type="scientific">Streptomyces djakartensis</name>
    <dbReference type="NCBI Taxonomy" id="68193"/>
    <lineage>
        <taxon>Bacteria</taxon>
        <taxon>Bacillati</taxon>
        <taxon>Actinomycetota</taxon>
        <taxon>Actinomycetes</taxon>
        <taxon>Kitasatosporales</taxon>
        <taxon>Streptomycetaceae</taxon>
        <taxon>Streptomyces</taxon>
    </lineage>
</organism>
<dbReference type="PANTHER" id="PTHR48081">
    <property type="entry name" value="AB HYDROLASE SUPERFAMILY PROTEIN C4A8.06C"/>
    <property type="match status" value="1"/>
</dbReference>
<proteinExistence type="predicted"/>
<dbReference type="InterPro" id="IPR050300">
    <property type="entry name" value="GDXG_lipolytic_enzyme"/>
</dbReference>
<keyword evidence="6" id="KW-1185">Reference proteome</keyword>
<feature type="domain" description="BD-FAE-like" evidence="4">
    <location>
        <begin position="58"/>
        <end position="161"/>
    </location>
</feature>
<evidence type="ECO:0000256" key="2">
    <source>
        <dbReference type="SAM" id="MobiDB-lite"/>
    </source>
</evidence>
<dbReference type="RefSeq" id="WP_190201310.1">
    <property type="nucleotide sequence ID" value="NZ_BMWE01000027.1"/>
</dbReference>
<dbReference type="SUPFAM" id="SSF53474">
    <property type="entry name" value="alpha/beta-Hydrolases"/>
    <property type="match status" value="1"/>
</dbReference>
<gene>
    <name evidence="5" type="ORF">GCM10010384_62380</name>
</gene>
<name>A0ABQ3AG23_9ACTN</name>
<feature type="chain" id="PRO_5045276359" description="BD-FAE-like domain-containing protein" evidence="3">
    <location>
        <begin position="30"/>
        <end position="306"/>
    </location>
</feature>
<evidence type="ECO:0000313" key="6">
    <source>
        <dbReference type="Proteomes" id="UP000653308"/>
    </source>
</evidence>
<evidence type="ECO:0000256" key="3">
    <source>
        <dbReference type="SAM" id="SignalP"/>
    </source>
</evidence>
<comment type="caution">
    <text evidence="5">The sequence shown here is derived from an EMBL/GenBank/DDBJ whole genome shotgun (WGS) entry which is preliminary data.</text>
</comment>
<feature type="region of interest" description="Disordered" evidence="2">
    <location>
        <begin position="25"/>
        <end position="63"/>
    </location>
</feature>
<keyword evidence="3" id="KW-0732">Signal</keyword>
<sequence length="306" mass="32666">MRRLLLPALAALTVAGAAALSTTASTAPAAQGARTTQEVQAGATKATHKYGTHPRQSLDAHWNASSSGPKPALVLIHGGYWYHQTDWSSSAERFAAEGFQVFAIRYRLNFEAGWPAQRDDVADAVAWIRSHAADFDVDPDRVLLLGSSAGGQLATDAATHGAGALRLKGVVALSPVASPYRAWNDGNTATDAKKRKLRDNSAILARCYPDSDDTSTTLHPSCWDTWRSMVSKNWVDPADAPMYLVHSEDDFVPPVHSKDLEATAEAKGVPSGRIQTQVVAGSAHGGSLLSEPGVYDRIVAWLKSKA</sequence>
<evidence type="ECO:0000256" key="1">
    <source>
        <dbReference type="ARBA" id="ARBA00022801"/>
    </source>
</evidence>
<dbReference type="Gene3D" id="3.40.50.1820">
    <property type="entry name" value="alpha/beta hydrolase"/>
    <property type="match status" value="1"/>
</dbReference>
<dbReference type="InterPro" id="IPR029058">
    <property type="entry name" value="AB_hydrolase_fold"/>
</dbReference>
<evidence type="ECO:0000259" key="4">
    <source>
        <dbReference type="Pfam" id="PF20434"/>
    </source>
</evidence>
<dbReference type="PANTHER" id="PTHR48081:SF13">
    <property type="entry name" value="ALPHA_BETA HYDROLASE"/>
    <property type="match status" value="1"/>
</dbReference>
<reference evidence="6" key="1">
    <citation type="journal article" date="2019" name="Int. J. Syst. Evol. Microbiol.">
        <title>The Global Catalogue of Microorganisms (GCM) 10K type strain sequencing project: providing services to taxonomists for standard genome sequencing and annotation.</title>
        <authorList>
            <consortium name="The Broad Institute Genomics Platform"/>
            <consortium name="The Broad Institute Genome Sequencing Center for Infectious Disease"/>
            <person name="Wu L."/>
            <person name="Ma J."/>
        </authorList>
    </citation>
    <scope>NUCLEOTIDE SEQUENCE [LARGE SCALE GENOMIC DNA]</scope>
    <source>
        <strain evidence="6">JCM 4957</strain>
    </source>
</reference>
<feature type="signal peptide" evidence="3">
    <location>
        <begin position="1"/>
        <end position="29"/>
    </location>
</feature>
<dbReference type="InterPro" id="IPR049492">
    <property type="entry name" value="BD-FAE-like_dom"/>
</dbReference>